<comment type="caution">
    <text evidence="4">The sequence shown here is derived from an EMBL/GenBank/DDBJ whole genome shotgun (WGS) entry which is preliminary data.</text>
</comment>
<dbReference type="InterPro" id="IPR036188">
    <property type="entry name" value="FAD/NAD-bd_sf"/>
</dbReference>
<name>A0ABQ5S0I4_9CHLO</name>
<reference evidence="4 5" key="1">
    <citation type="journal article" date="2023" name="IScience">
        <title>Expanded male sex-determining region conserved during the evolution of homothallism in the green alga Volvox.</title>
        <authorList>
            <person name="Yamamoto K."/>
            <person name="Matsuzaki R."/>
            <person name="Mahakham W."/>
            <person name="Heman W."/>
            <person name="Sekimoto H."/>
            <person name="Kawachi M."/>
            <person name="Minakuchi Y."/>
            <person name="Toyoda A."/>
            <person name="Nozaki H."/>
        </authorList>
    </citation>
    <scope>NUCLEOTIDE SEQUENCE [LARGE SCALE GENOMIC DNA]</scope>
    <source>
        <strain evidence="4 5">NIES-4468</strain>
    </source>
</reference>
<dbReference type="PANTHER" id="PTHR10742">
    <property type="entry name" value="FLAVIN MONOAMINE OXIDASE"/>
    <property type="match status" value="1"/>
</dbReference>
<dbReference type="Pfam" id="PF01593">
    <property type="entry name" value="Amino_oxidase"/>
    <property type="match status" value="1"/>
</dbReference>
<dbReference type="InterPro" id="IPR002937">
    <property type="entry name" value="Amino_oxidase"/>
</dbReference>
<dbReference type="SUPFAM" id="SSF54373">
    <property type="entry name" value="FAD-linked reductases, C-terminal domain"/>
    <property type="match status" value="1"/>
</dbReference>
<proteinExistence type="inferred from homology"/>
<organism evidence="4 5">
    <name type="scientific">Volvox africanus</name>
    <dbReference type="NCBI Taxonomy" id="51714"/>
    <lineage>
        <taxon>Eukaryota</taxon>
        <taxon>Viridiplantae</taxon>
        <taxon>Chlorophyta</taxon>
        <taxon>core chlorophytes</taxon>
        <taxon>Chlorophyceae</taxon>
        <taxon>CS clade</taxon>
        <taxon>Chlamydomonadales</taxon>
        <taxon>Volvocaceae</taxon>
        <taxon>Volvox</taxon>
    </lineage>
</organism>
<evidence type="ECO:0000313" key="5">
    <source>
        <dbReference type="Proteomes" id="UP001165090"/>
    </source>
</evidence>
<dbReference type="SUPFAM" id="SSF51905">
    <property type="entry name" value="FAD/NAD(P)-binding domain"/>
    <property type="match status" value="1"/>
</dbReference>
<keyword evidence="5" id="KW-1185">Reference proteome</keyword>
<evidence type="ECO:0000313" key="4">
    <source>
        <dbReference type="EMBL" id="GLI63393.1"/>
    </source>
</evidence>
<dbReference type="Proteomes" id="UP001165090">
    <property type="component" value="Unassembled WGS sequence"/>
</dbReference>
<dbReference type="Gene3D" id="3.50.50.60">
    <property type="entry name" value="FAD/NAD(P)-binding domain"/>
    <property type="match status" value="1"/>
</dbReference>
<evidence type="ECO:0000256" key="1">
    <source>
        <dbReference type="ARBA" id="ARBA00005995"/>
    </source>
</evidence>
<dbReference type="Gene3D" id="3.90.660.10">
    <property type="match status" value="1"/>
</dbReference>
<evidence type="ECO:0000259" key="3">
    <source>
        <dbReference type="Pfam" id="PF01593"/>
    </source>
</evidence>
<sequence>MLTFNTSSSGADAQRQKMETTSTDVIVIGGGISGLACAAHLRSAGTRVILLEARERLGGRLHTIIMNEGPGRPNYAVDLGAAWVHGIGSVGAPNQLYSLACELQLGCRPTDYNDAAVYTADGLRLADSAVADIERLYHVFEQHLHSLLHAPDPRLALMPIQAALEAFASSRGLSAAQSAQLSFAVSNHMEHYWAGEARCMGVAALDEVVLPGGDVVLTEGYGGIVGRLAAGLDVRLGHEALAVQYDGAAGGGVAVTARVGITERREDGGGGAGGGLVTLTARAAVVTLPIGVLRSGAVQFTPPLDVTDPAKAAAIDRLGIAVYNKVVMLYDTADVFWDDTAFIYRIPAPWEAGRWSYFLNLHKVAGVPILVAFNLGESAVQLEGVSDQEAVEGALQALAGMYGAARVRRPRRAVVTRWGSDPYARMSYTYVPAGLTGAAFDDLARPVLGRLFFAGEATHRCHYGTAHGAYDSGRLAASAILAELGGLAATVPPPPPLWKWSTSHLAVAAAAAARANRVQPPSRWRSMQMKGSRAAAAATATGAAGATTPPLYLALTGGVQSAAAAAPGVFVYDASGALCNEQAAEGTRQRCMEEKEEEFTNCCSSAGGPMTAAVKVAAAATEVKTPGNRAGKQSAPIAAAAAASAVILTKLSKL</sequence>
<dbReference type="PANTHER" id="PTHR10742:SF386">
    <property type="entry name" value="LYSINE-SPECIFIC HISTONE DEMETHYLASE 1A"/>
    <property type="match status" value="1"/>
</dbReference>
<keyword evidence="2" id="KW-0560">Oxidoreductase</keyword>
<dbReference type="InterPro" id="IPR050281">
    <property type="entry name" value="Flavin_monoamine_oxidase"/>
</dbReference>
<dbReference type="EMBL" id="BSDZ01000015">
    <property type="protein sequence ID" value="GLI63393.1"/>
    <property type="molecule type" value="Genomic_DNA"/>
</dbReference>
<comment type="similarity">
    <text evidence="1">Belongs to the flavin monoamine oxidase family.</text>
</comment>
<accession>A0ABQ5S0I4</accession>
<protein>
    <recommendedName>
        <fullName evidence="3">Amine oxidase domain-containing protein</fullName>
    </recommendedName>
</protein>
<feature type="domain" description="Amine oxidase" evidence="3">
    <location>
        <begin position="32"/>
        <end position="481"/>
    </location>
</feature>
<evidence type="ECO:0000256" key="2">
    <source>
        <dbReference type="ARBA" id="ARBA00023002"/>
    </source>
</evidence>
<gene>
    <name evidence="4" type="ORF">VaNZ11_006354</name>
</gene>